<proteinExistence type="predicted"/>
<dbReference type="GO" id="GO:0032259">
    <property type="term" value="P:methylation"/>
    <property type="evidence" value="ECO:0007669"/>
    <property type="project" value="UniProtKB-KW"/>
</dbReference>
<dbReference type="CDD" id="cd02440">
    <property type="entry name" value="AdoMet_MTases"/>
    <property type="match status" value="1"/>
</dbReference>
<dbReference type="Pfam" id="PF08241">
    <property type="entry name" value="Methyltransf_11"/>
    <property type="match status" value="1"/>
</dbReference>
<keyword evidence="2" id="KW-0808">Transferase</keyword>
<feature type="domain" description="Methyltransferase type 11" evidence="1">
    <location>
        <begin position="82"/>
        <end position="127"/>
    </location>
</feature>
<evidence type="ECO:0000313" key="3">
    <source>
        <dbReference type="Proteomes" id="UP001257914"/>
    </source>
</evidence>
<reference evidence="2 3" key="1">
    <citation type="submission" date="2023-10" db="EMBL/GenBank/DDBJ databases">
        <title>Psychrosphaera aquimaarina strain SW33 isolated from seawater.</title>
        <authorList>
            <person name="Bayburt H."/>
            <person name="Kim J.M."/>
            <person name="Choi B.J."/>
            <person name="Jeon C.O."/>
        </authorList>
    </citation>
    <scope>NUCLEOTIDE SEQUENCE [LARGE SCALE GENOMIC DNA]</scope>
    <source>
        <strain evidence="2 3">KCTC 52743</strain>
    </source>
</reference>
<evidence type="ECO:0000313" key="2">
    <source>
        <dbReference type="EMBL" id="MDU0111975.1"/>
    </source>
</evidence>
<sequence length="250" mass="29022">MKPALTYTWTESLSQWEQIPTGKELKHIQNDIIRRRLKLSFGHHLVKLGHLTNALDTKSCLIKHQINLAPSFVKPHLLGVFAEFDQLPFLSNSVDVVLMNHELEFASDPHQVLREIHRVLMPNGNLVMSVFNPFSLFIVNKLWPFKTQSPLWNARLFSIPRIKDWLVLLGFEIIEQEYCCYSTFLSKKDTENWLQKLIRKYLPKVGSVCIITAKKREWPLTPIRSKVRFNTTFQPVVSRASSNSSAKVKK</sequence>
<dbReference type="InterPro" id="IPR013216">
    <property type="entry name" value="Methyltransf_11"/>
</dbReference>
<dbReference type="Proteomes" id="UP001257914">
    <property type="component" value="Unassembled WGS sequence"/>
</dbReference>
<gene>
    <name evidence="2" type="ORF">RT723_02945</name>
</gene>
<name>A0ABU3QX25_9GAMM</name>
<keyword evidence="2" id="KW-0489">Methyltransferase</keyword>
<comment type="caution">
    <text evidence="2">The sequence shown here is derived from an EMBL/GenBank/DDBJ whole genome shotgun (WGS) entry which is preliminary data.</text>
</comment>
<protein>
    <submittedName>
        <fullName evidence="2">Class I SAM-dependent methyltransferase</fullName>
    </submittedName>
</protein>
<accession>A0ABU3QX25</accession>
<dbReference type="RefSeq" id="WP_216055973.1">
    <property type="nucleotide sequence ID" value="NZ_JAWCUA010000001.1"/>
</dbReference>
<dbReference type="GO" id="GO:0008168">
    <property type="term" value="F:methyltransferase activity"/>
    <property type="evidence" value="ECO:0007669"/>
    <property type="project" value="UniProtKB-KW"/>
</dbReference>
<evidence type="ECO:0000259" key="1">
    <source>
        <dbReference type="Pfam" id="PF08241"/>
    </source>
</evidence>
<dbReference type="EMBL" id="JAWCUA010000001">
    <property type="protein sequence ID" value="MDU0111975.1"/>
    <property type="molecule type" value="Genomic_DNA"/>
</dbReference>
<organism evidence="2 3">
    <name type="scientific">Psychrosphaera aquimarina</name>
    <dbReference type="NCBI Taxonomy" id="2044854"/>
    <lineage>
        <taxon>Bacteria</taxon>
        <taxon>Pseudomonadati</taxon>
        <taxon>Pseudomonadota</taxon>
        <taxon>Gammaproteobacteria</taxon>
        <taxon>Alteromonadales</taxon>
        <taxon>Pseudoalteromonadaceae</taxon>
        <taxon>Psychrosphaera</taxon>
    </lineage>
</organism>
<keyword evidence="3" id="KW-1185">Reference proteome</keyword>